<name>A0AAN7DMR4_9FUNG</name>
<evidence type="ECO:0000313" key="3">
    <source>
        <dbReference type="EMBL" id="KAK4519978.1"/>
    </source>
</evidence>
<dbReference type="Proteomes" id="UP001304243">
    <property type="component" value="Unassembled WGS sequence"/>
</dbReference>
<feature type="transmembrane region" description="Helical" evidence="2">
    <location>
        <begin position="344"/>
        <end position="363"/>
    </location>
</feature>
<dbReference type="AlphaFoldDB" id="A0AAN7DMR4"/>
<keyword evidence="4" id="KW-1185">Reference proteome</keyword>
<accession>A0AAN7DMR4</accession>
<evidence type="ECO:0000256" key="2">
    <source>
        <dbReference type="SAM" id="Phobius"/>
    </source>
</evidence>
<sequence>MLMPFFNPVDLRIRAASVDPSIRSPNYAPLYANVYKFATPDPLRYKMPPPITTVARDTVSRLTTKSQSSQSGKTYRFNPFKKGTTISSNKVPGPVSSPEPRTLAINRPPSAVTSSRSSTDTTGQAHMPTGPSRHSMIQAPFSVIQFLGSPVVYIYHLFKKDVLASTRYSKEKSKPQQHPLVSEICQVLASGGIHYPDCNSVSADREEMLKETVSTWTVEDKNGVKWRRVSEGKDEGCVFYLQADPTPLKMSATSNKDGTTDISYYTRHTVGKYCPKDENDKEGVRQFYDSLLGYSCKPSTFDIFVNTKVLFNYTLKNVVEFMFLVDAFVLAAKKVFSVYNYRYWSFRVILSLYLAFYLGYTYYTNE</sequence>
<keyword evidence="2" id="KW-0812">Transmembrane</keyword>
<proteinExistence type="predicted"/>
<dbReference type="GeneID" id="89953908"/>
<feature type="compositionally biased region" description="Polar residues" evidence="1">
    <location>
        <begin position="111"/>
        <end position="124"/>
    </location>
</feature>
<evidence type="ECO:0000313" key="4">
    <source>
        <dbReference type="Proteomes" id="UP001304243"/>
    </source>
</evidence>
<evidence type="ECO:0000256" key="1">
    <source>
        <dbReference type="SAM" id="MobiDB-lite"/>
    </source>
</evidence>
<reference evidence="3 4" key="1">
    <citation type="submission" date="2022-11" db="EMBL/GenBank/DDBJ databases">
        <title>Mucor velutinosus strain NIH1002 WGS.</title>
        <authorList>
            <person name="Subramanian P."/>
            <person name="Mullikin J.C."/>
            <person name="Segre J.A."/>
            <person name="Zelazny A.M."/>
        </authorList>
    </citation>
    <scope>NUCLEOTIDE SEQUENCE [LARGE SCALE GENOMIC DNA]</scope>
    <source>
        <strain evidence="3 4">NIH1002</strain>
    </source>
</reference>
<dbReference type="RefSeq" id="XP_064686644.1">
    <property type="nucleotide sequence ID" value="XM_064829442.1"/>
</dbReference>
<comment type="caution">
    <text evidence="3">The sequence shown here is derived from an EMBL/GenBank/DDBJ whole genome shotgun (WGS) entry which is preliminary data.</text>
</comment>
<protein>
    <submittedName>
        <fullName evidence="3">Uncharacterized protein</fullName>
    </submittedName>
</protein>
<organism evidence="3 4">
    <name type="scientific">Mucor velutinosus</name>
    <dbReference type="NCBI Taxonomy" id="708070"/>
    <lineage>
        <taxon>Eukaryota</taxon>
        <taxon>Fungi</taxon>
        <taxon>Fungi incertae sedis</taxon>
        <taxon>Mucoromycota</taxon>
        <taxon>Mucoromycotina</taxon>
        <taxon>Mucoromycetes</taxon>
        <taxon>Mucorales</taxon>
        <taxon>Mucorineae</taxon>
        <taxon>Mucoraceae</taxon>
        <taxon>Mucor</taxon>
    </lineage>
</organism>
<gene>
    <name evidence="3" type="ORF">ATC70_010222</name>
</gene>
<keyword evidence="2" id="KW-1133">Transmembrane helix</keyword>
<feature type="region of interest" description="Disordered" evidence="1">
    <location>
        <begin position="62"/>
        <end position="133"/>
    </location>
</feature>
<dbReference type="EMBL" id="JASEJX010000012">
    <property type="protein sequence ID" value="KAK4519978.1"/>
    <property type="molecule type" value="Genomic_DNA"/>
</dbReference>
<keyword evidence="2" id="KW-0472">Membrane</keyword>